<feature type="non-terminal residue" evidence="4">
    <location>
        <position position="1"/>
    </location>
</feature>
<feature type="domain" description="TEA" evidence="3">
    <location>
        <begin position="58"/>
        <end position="134"/>
    </location>
</feature>
<comment type="caution">
    <text evidence="4">The sequence shown here is derived from an EMBL/GenBank/DDBJ whole genome shotgun (WGS) entry which is preliminary data.</text>
</comment>
<dbReference type="InterPro" id="IPR000818">
    <property type="entry name" value="TEA/ATTS_dom"/>
</dbReference>
<dbReference type="Gene3D" id="6.10.20.40">
    <property type="entry name" value="TEA/ATTS domain"/>
    <property type="match status" value="1"/>
</dbReference>
<dbReference type="AlphaFoldDB" id="A0AAD6Y573"/>
<feature type="non-terminal residue" evidence="4">
    <location>
        <position position="267"/>
    </location>
</feature>
<reference evidence="4" key="1">
    <citation type="submission" date="2023-03" db="EMBL/GenBank/DDBJ databases">
        <title>Massive genome expansion in bonnet fungi (Mycena s.s.) driven by repeated elements and novel gene families across ecological guilds.</title>
        <authorList>
            <consortium name="Lawrence Berkeley National Laboratory"/>
            <person name="Harder C.B."/>
            <person name="Miyauchi S."/>
            <person name="Viragh M."/>
            <person name="Kuo A."/>
            <person name="Thoen E."/>
            <person name="Andreopoulos B."/>
            <person name="Lu D."/>
            <person name="Skrede I."/>
            <person name="Drula E."/>
            <person name="Henrissat B."/>
            <person name="Morin E."/>
            <person name="Kohler A."/>
            <person name="Barry K."/>
            <person name="LaButti K."/>
            <person name="Morin E."/>
            <person name="Salamov A."/>
            <person name="Lipzen A."/>
            <person name="Mereny Z."/>
            <person name="Hegedus B."/>
            <person name="Baldrian P."/>
            <person name="Stursova M."/>
            <person name="Weitz H."/>
            <person name="Taylor A."/>
            <person name="Grigoriev I.V."/>
            <person name="Nagy L.G."/>
            <person name="Martin F."/>
            <person name="Kauserud H."/>
        </authorList>
    </citation>
    <scope>NUCLEOTIDE SEQUENCE</scope>
    <source>
        <strain evidence="4">9144</strain>
    </source>
</reference>
<dbReference type="EMBL" id="JARJCW010000096">
    <property type="protein sequence ID" value="KAJ7194696.1"/>
    <property type="molecule type" value="Genomic_DNA"/>
</dbReference>
<feature type="DNA-binding region" description="TEA" evidence="2">
    <location>
        <begin position="58"/>
        <end position="134"/>
    </location>
</feature>
<comment type="similarity">
    <text evidence="1">Belongs to the TEC1 family.</text>
</comment>
<dbReference type="InterPro" id="IPR038096">
    <property type="entry name" value="TEA/ATTS_sf"/>
</dbReference>
<organism evidence="4 5">
    <name type="scientific">Mycena pura</name>
    <dbReference type="NCBI Taxonomy" id="153505"/>
    <lineage>
        <taxon>Eukaryota</taxon>
        <taxon>Fungi</taxon>
        <taxon>Dikarya</taxon>
        <taxon>Basidiomycota</taxon>
        <taxon>Agaricomycotina</taxon>
        <taxon>Agaricomycetes</taxon>
        <taxon>Agaricomycetidae</taxon>
        <taxon>Agaricales</taxon>
        <taxon>Marasmiineae</taxon>
        <taxon>Mycenaceae</taxon>
        <taxon>Mycena</taxon>
    </lineage>
</organism>
<dbReference type="PROSITE" id="PS51088">
    <property type="entry name" value="TEA_2"/>
    <property type="match status" value="1"/>
</dbReference>
<evidence type="ECO:0000313" key="5">
    <source>
        <dbReference type="Proteomes" id="UP001219525"/>
    </source>
</evidence>
<name>A0AAD6Y573_9AGAR</name>
<dbReference type="Pfam" id="PF01285">
    <property type="entry name" value="TEA"/>
    <property type="match status" value="1"/>
</dbReference>
<dbReference type="GO" id="GO:0003700">
    <property type="term" value="F:DNA-binding transcription factor activity"/>
    <property type="evidence" value="ECO:0007669"/>
    <property type="project" value="InterPro"/>
</dbReference>
<protein>
    <recommendedName>
        <fullName evidence="3">TEA domain-containing protein</fullName>
    </recommendedName>
</protein>
<sequence length="267" mass="30114">MSLTWNPPAAPRRRYRRAPGYISVSTIQDLGRNFTDEEKEQFEKQLQLTRRSSFKNLRGRAEAVWPPHVEAALLQGLSAYAFIHGERERSRGLKKVLNRNKFISRFILDATNQVRTSKQVSSRLQQLRETTQDERVRGLILRRAVKDCLLPQASIGLTPATGFWSAEIVRMPVTVQSRSARFPSLPPEIVLGAAPQCIQLRTLAEWQPSSSSLRGMDPTVVLLAPTPLTLNSALEVLRDNRLYSSSITSLVPDGIHNGKWRYITSIA</sequence>
<dbReference type="SMART" id="SM00426">
    <property type="entry name" value="TEA"/>
    <property type="match status" value="1"/>
</dbReference>
<evidence type="ECO:0000256" key="1">
    <source>
        <dbReference type="ARBA" id="ARBA00008421"/>
    </source>
</evidence>
<evidence type="ECO:0000259" key="3">
    <source>
        <dbReference type="PROSITE" id="PS51088"/>
    </source>
</evidence>
<evidence type="ECO:0000256" key="2">
    <source>
        <dbReference type="PROSITE-ProRule" id="PRU00505"/>
    </source>
</evidence>
<dbReference type="Proteomes" id="UP001219525">
    <property type="component" value="Unassembled WGS sequence"/>
</dbReference>
<accession>A0AAD6Y573</accession>
<proteinExistence type="inferred from homology"/>
<evidence type="ECO:0000313" key="4">
    <source>
        <dbReference type="EMBL" id="KAJ7194696.1"/>
    </source>
</evidence>
<gene>
    <name evidence="4" type="ORF">GGX14DRAFT_208400</name>
</gene>
<keyword evidence="5" id="KW-1185">Reference proteome</keyword>